<keyword evidence="2" id="KW-1185">Reference proteome</keyword>
<dbReference type="CDD" id="cd08054">
    <property type="entry name" value="gp6"/>
    <property type="match status" value="1"/>
</dbReference>
<dbReference type="InterPro" id="IPR011738">
    <property type="entry name" value="Phage_CHP"/>
</dbReference>
<evidence type="ECO:0000313" key="1">
    <source>
        <dbReference type="EMBL" id="SDI95905.1"/>
    </source>
</evidence>
<accession>A0A1G8PUK5</accession>
<dbReference type="RefSeq" id="WP_089848742.1">
    <property type="nucleotide sequence ID" value="NZ_FNEJ01000013.1"/>
</dbReference>
<gene>
    <name evidence="1" type="ORF">SAMN04487993_1013114</name>
</gene>
<dbReference type="EMBL" id="FNEJ01000013">
    <property type="protein sequence ID" value="SDI95905.1"/>
    <property type="molecule type" value="Genomic_DNA"/>
</dbReference>
<proteinExistence type="predicted"/>
<dbReference type="Gene3D" id="1.10.3230.30">
    <property type="entry name" value="Phage gp6-like head-tail connector protein"/>
    <property type="match status" value="1"/>
</dbReference>
<dbReference type="NCBIfam" id="TIGR02215">
    <property type="entry name" value="phage_chp_gp8"/>
    <property type="match status" value="1"/>
</dbReference>
<dbReference type="AlphaFoldDB" id="A0A1G8PUK5"/>
<reference evidence="1 2" key="1">
    <citation type="submission" date="2016-10" db="EMBL/GenBank/DDBJ databases">
        <authorList>
            <person name="de Groot N.N."/>
        </authorList>
    </citation>
    <scope>NUCLEOTIDE SEQUENCE [LARGE SCALE GENOMIC DNA]</scope>
    <source>
        <strain evidence="1 2">DSM 26424</strain>
    </source>
</reference>
<name>A0A1G8PUK5_9RHOB</name>
<dbReference type="STRING" id="555512.SAMN04487993_1013114"/>
<protein>
    <recommendedName>
        <fullName evidence="3">Phage gp6-like head-tail connector protein</fullName>
    </recommendedName>
</protein>
<evidence type="ECO:0008006" key="3">
    <source>
        <dbReference type="Google" id="ProtNLM"/>
    </source>
</evidence>
<evidence type="ECO:0000313" key="2">
    <source>
        <dbReference type="Proteomes" id="UP000199093"/>
    </source>
</evidence>
<sequence length="188" mass="20526">MTAPFRPTLVTAPAEMPVTVEDCRKHAVVENSESDDEITALIAAATAHFDGFSGVLGRAIISQTWQLHLDRWRGDLILPAPDVSAAEIRYLDPNGAEQPGPSVTRHAIATGTLLRLPRDWSNPPLDENSPAPIFVEFTCGFASAAQVPFPIKVAILQMVAHMFAEREGISIAEPAYDRLIAPYRWSVI</sequence>
<organism evidence="1 2">
    <name type="scientific">Salipiger marinus</name>
    <dbReference type="NCBI Taxonomy" id="555512"/>
    <lineage>
        <taxon>Bacteria</taxon>
        <taxon>Pseudomonadati</taxon>
        <taxon>Pseudomonadota</taxon>
        <taxon>Alphaproteobacteria</taxon>
        <taxon>Rhodobacterales</taxon>
        <taxon>Roseobacteraceae</taxon>
        <taxon>Salipiger</taxon>
    </lineage>
</organism>
<dbReference type="Proteomes" id="UP000199093">
    <property type="component" value="Unassembled WGS sequence"/>
</dbReference>